<dbReference type="InterPro" id="IPR042186">
    <property type="entry name" value="FimD_plug_dom"/>
</dbReference>
<dbReference type="InterPro" id="IPR025885">
    <property type="entry name" value="PapC_N"/>
</dbReference>
<evidence type="ECO:0000256" key="8">
    <source>
        <dbReference type="ARBA" id="ARBA00023237"/>
    </source>
</evidence>
<keyword evidence="9" id="KW-1029">Fimbrium biogenesis</keyword>
<reference evidence="13 14" key="1">
    <citation type="submission" date="2017-01" db="EMBL/GenBank/DDBJ databases">
        <authorList>
            <person name="Cao J.-M."/>
        </authorList>
    </citation>
    <scope>NUCLEOTIDE SEQUENCE [LARGE SCALE GENOMIC DNA]</scope>
    <source>
        <strain evidence="13 14">888-76</strain>
    </source>
</reference>
<keyword evidence="3 9" id="KW-0813">Transport</keyword>
<keyword evidence="8 9" id="KW-0998">Cell outer membrane</keyword>
<keyword evidence="6 10" id="KW-0732">Signal</keyword>
<dbReference type="KEGG" id="kco:BWI95_11615"/>
<dbReference type="GO" id="GO:0009279">
    <property type="term" value="C:cell outer membrane"/>
    <property type="evidence" value="ECO:0007669"/>
    <property type="project" value="UniProtKB-SubCell"/>
</dbReference>
<dbReference type="InterPro" id="IPR025949">
    <property type="entry name" value="PapC-like_C"/>
</dbReference>
<keyword evidence="4" id="KW-1134">Transmembrane beta strand</keyword>
<dbReference type="AlphaFoldDB" id="A0A807LJE2"/>
<name>A0A807LJE2_9ENTR</name>
<protein>
    <submittedName>
        <fullName evidence="13">Fimbrial protein</fullName>
    </submittedName>
</protein>
<feature type="signal peptide" evidence="10">
    <location>
        <begin position="1"/>
        <end position="25"/>
    </location>
</feature>
<dbReference type="Gene3D" id="2.60.40.3110">
    <property type="match status" value="1"/>
</dbReference>
<dbReference type="Gene3D" id="2.60.40.2610">
    <property type="entry name" value="Outer membrane usher protein FimD, plug domain"/>
    <property type="match status" value="1"/>
</dbReference>
<accession>A0A807LJE2</accession>
<comment type="subcellular location">
    <subcellularLocation>
        <location evidence="1 9">Cell outer membrane</location>
        <topology evidence="1 9">Multi-pass membrane protein</topology>
    </subcellularLocation>
</comment>
<dbReference type="InterPro" id="IPR037224">
    <property type="entry name" value="PapC_N_sf"/>
</dbReference>
<feature type="chain" id="PRO_5032821733" evidence="10">
    <location>
        <begin position="26"/>
        <end position="841"/>
    </location>
</feature>
<dbReference type="Gene3D" id="3.10.20.410">
    <property type="match status" value="1"/>
</dbReference>
<evidence type="ECO:0000259" key="12">
    <source>
        <dbReference type="Pfam" id="PF13954"/>
    </source>
</evidence>
<organism evidence="13 14">
    <name type="scientific">Kosakonia cowanii JCM 10956 = DSM 18146</name>
    <dbReference type="NCBI Taxonomy" id="1300165"/>
    <lineage>
        <taxon>Bacteria</taxon>
        <taxon>Pseudomonadati</taxon>
        <taxon>Pseudomonadota</taxon>
        <taxon>Gammaproteobacteria</taxon>
        <taxon>Enterobacterales</taxon>
        <taxon>Enterobacteriaceae</taxon>
        <taxon>Kosakonia</taxon>
    </lineage>
</organism>
<evidence type="ECO:0000259" key="11">
    <source>
        <dbReference type="Pfam" id="PF13953"/>
    </source>
</evidence>
<evidence type="ECO:0000256" key="4">
    <source>
        <dbReference type="ARBA" id="ARBA00022452"/>
    </source>
</evidence>
<gene>
    <name evidence="13" type="ORF">BWI95_11615</name>
</gene>
<dbReference type="PROSITE" id="PS01151">
    <property type="entry name" value="FIMBRIAL_USHER"/>
    <property type="match status" value="1"/>
</dbReference>
<dbReference type="Proteomes" id="UP000187148">
    <property type="component" value="Chromosome"/>
</dbReference>
<dbReference type="Pfam" id="PF13953">
    <property type="entry name" value="PapC_C"/>
    <property type="match status" value="1"/>
</dbReference>
<evidence type="ECO:0000256" key="9">
    <source>
        <dbReference type="RuleBase" id="RU003884"/>
    </source>
</evidence>
<evidence type="ECO:0000256" key="10">
    <source>
        <dbReference type="SAM" id="SignalP"/>
    </source>
</evidence>
<evidence type="ECO:0000256" key="6">
    <source>
        <dbReference type="ARBA" id="ARBA00022729"/>
    </source>
</evidence>
<feature type="domain" description="PapC N-terminal" evidence="12">
    <location>
        <begin position="28"/>
        <end position="177"/>
    </location>
</feature>
<sequence length="841" mass="91924">MTIKYPPRRFALPMLAALCPLDLYAERYFNPAFLSDDPGSVADLSLLEKGFQRPGSYRVDIWRNDEFITTQDIRFEREANSAAGKASGGLTPCFSEALLARLGVNMAAFPAVKLQRDRDCIDISQAIPGAQTAFTFSTMRLDIGLPQASMHLHARDYIPPESWDEGIPAALLNYSFSGNHGTQRDSYFVALQSGLNYGPWRLRNSGALRNAGTGNRRWESIASWLQRTVVPLKSELVMGDSNTQNALFDSIGFRGLRLFSADAMYPDSQQGYAPTVRGIARTPARLTIRQNGYVIYQSTVAAGPFTITDLNPTSSSGDLDVVLEEKDGSEQRYSVPYSTLPLLQREGRIKYDVVAGRYRSGNRQYASPFFTQGTMVAGLANGYTLYGGTQLASDYTAFASGAGVNMGNLGALSLDLTHARSRLANARKEQGESLRFMYANSLNQLGTHFQFLAWRYSTRGFHTLDEVAYPASENAVGEVKPSGEGSANKKRRLQANVTHSLTDYGSLYISGMQQTYWDKSRSRRWLQLGYADGWRGMSYAVSWSWSYASGDRRAERIAALNISVPFSALGFGAGGSAAQNVYASANFNRSSSGQSSWQTGIGGTLLEDGNLSYNLNQGSSNSRGYNGSANAHWQAAWGRLNLGYNYDKQQRDYNWQFGGGAVAHADGLTFAQPLGDTNVLIKAPGAQGVRIENQPAITTDWRGYAVVPYATVYRQNRVALDTATLSDHTDLENNVGSVVPTEGALVRASFTTRIGVRALLTVMRGDRAVPFGSLVTERGSGVSSMVGEEGQIFLSGLPLRGELLVQWGERDHERCFAPYTLPEASLQQPITLASAHCVSKG</sequence>
<dbReference type="NCBIfam" id="NF011745">
    <property type="entry name" value="PRK15198.1"/>
    <property type="match status" value="1"/>
</dbReference>
<comment type="similarity">
    <text evidence="2 9">Belongs to the fimbrial export usher family.</text>
</comment>
<keyword evidence="7 9" id="KW-0472">Membrane</keyword>
<dbReference type="InterPro" id="IPR018030">
    <property type="entry name" value="Fimbrial_membr_usher_CS"/>
</dbReference>
<evidence type="ECO:0000256" key="7">
    <source>
        <dbReference type="ARBA" id="ARBA00023136"/>
    </source>
</evidence>
<dbReference type="InterPro" id="IPR043142">
    <property type="entry name" value="PapC-like_C_sf"/>
</dbReference>
<dbReference type="GO" id="GO:0009297">
    <property type="term" value="P:pilus assembly"/>
    <property type="evidence" value="ECO:0007669"/>
    <property type="project" value="InterPro"/>
</dbReference>
<proteinExistence type="inferred from homology"/>
<dbReference type="FunFam" id="2.60.40.3110:FF:000001">
    <property type="entry name" value="Putative fimbrial outer membrane usher"/>
    <property type="match status" value="1"/>
</dbReference>
<evidence type="ECO:0000256" key="3">
    <source>
        <dbReference type="ARBA" id="ARBA00022448"/>
    </source>
</evidence>
<evidence type="ECO:0000313" key="13">
    <source>
        <dbReference type="EMBL" id="APZ05645.1"/>
    </source>
</evidence>
<dbReference type="Pfam" id="PF13954">
    <property type="entry name" value="PapC_N"/>
    <property type="match status" value="1"/>
</dbReference>
<dbReference type="Pfam" id="PF00577">
    <property type="entry name" value="Usher"/>
    <property type="match status" value="1"/>
</dbReference>
<dbReference type="Gene3D" id="2.60.40.2070">
    <property type="match status" value="1"/>
</dbReference>
<dbReference type="FunFam" id="2.60.40.2610:FF:000001">
    <property type="entry name" value="Outer membrane fimbrial usher protein"/>
    <property type="match status" value="1"/>
</dbReference>
<dbReference type="SUPFAM" id="SSF141729">
    <property type="entry name" value="FimD N-terminal domain-like"/>
    <property type="match status" value="1"/>
</dbReference>
<evidence type="ECO:0000256" key="2">
    <source>
        <dbReference type="ARBA" id="ARBA00008064"/>
    </source>
</evidence>
<dbReference type="EMBL" id="CP019445">
    <property type="protein sequence ID" value="APZ05645.1"/>
    <property type="molecule type" value="Genomic_DNA"/>
</dbReference>
<dbReference type="InterPro" id="IPR000015">
    <property type="entry name" value="Fimb_usher"/>
</dbReference>
<keyword evidence="14" id="KW-1185">Reference proteome</keyword>
<dbReference type="PANTHER" id="PTHR30451:SF6">
    <property type="entry name" value="OUTER MEMBRANE USHER PROTEIN SFMD"/>
    <property type="match status" value="1"/>
</dbReference>
<dbReference type="PANTHER" id="PTHR30451">
    <property type="entry name" value="OUTER MEMBRANE USHER PROTEIN"/>
    <property type="match status" value="1"/>
</dbReference>
<evidence type="ECO:0000256" key="5">
    <source>
        <dbReference type="ARBA" id="ARBA00022692"/>
    </source>
</evidence>
<feature type="domain" description="PapC-like C-terminal" evidence="11">
    <location>
        <begin position="760"/>
        <end position="823"/>
    </location>
</feature>
<dbReference type="GO" id="GO:0015473">
    <property type="term" value="F:fimbrial usher porin activity"/>
    <property type="evidence" value="ECO:0007669"/>
    <property type="project" value="InterPro"/>
</dbReference>
<evidence type="ECO:0000256" key="1">
    <source>
        <dbReference type="ARBA" id="ARBA00004571"/>
    </source>
</evidence>
<dbReference type="RefSeq" id="WP_076769514.1">
    <property type="nucleotide sequence ID" value="NZ_CP019445.1"/>
</dbReference>
<evidence type="ECO:0000313" key="14">
    <source>
        <dbReference type="Proteomes" id="UP000187148"/>
    </source>
</evidence>
<keyword evidence="5 9" id="KW-0812">Transmembrane</keyword>